<dbReference type="InterPro" id="IPR005152">
    <property type="entry name" value="Lipase_secreted"/>
</dbReference>
<accession>A0A3M2LAC7</accession>
<dbReference type="Proteomes" id="UP000279275">
    <property type="component" value="Unassembled WGS sequence"/>
</dbReference>
<evidence type="ECO:0000313" key="1">
    <source>
        <dbReference type="EMBL" id="RMI33650.1"/>
    </source>
</evidence>
<dbReference type="Gene3D" id="1.10.260.130">
    <property type="match status" value="1"/>
</dbReference>
<dbReference type="EMBL" id="RFFH01000003">
    <property type="protein sequence ID" value="RMI33650.1"/>
    <property type="molecule type" value="Genomic_DNA"/>
</dbReference>
<dbReference type="Pfam" id="PF03583">
    <property type="entry name" value="LIP"/>
    <property type="match status" value="1"/>
</dbReference>
<proteinExistence type="predicted"/>
<name>A0A3M2LAC7_9NOCA</name>
<dbReference type="InterPro" id="IPR029058">
    <property type="entry name" value="AB_hydrolase_fold"/>
</dbReference>
<dbReference type="SUPFAM" id="SSF53474">
    <property type="entry name" value="alpha/beta-Hydrolases"/>
    <property type="match status" value="1"/>
</dbReference>
<organism evidence="1 2">
    <name type="scientific">Nocardia stercoris</name>
    <dbReference type="NCBI Taxonomy" id="2483361"/>
    <lineage>
        <taxon>Bacteria</taxon>
        <taxon>Bacillati</taxon>
        <taxon>Actinomycetota</taxon>
        <taxon>Actinomycetes</taxon>
        <taxon>Mycobacteriales</taxon>
        <taxon>Nocardiaceae</taxon>
        <taxon>Nocardia</taxon>
    </lineage>
</organism>
<comment type="caution">
    <text evidence="1">The sequence shown here is derived from an EMBL/GenBank/DDBJ whole genome shotgun (WGS) entry which is preliminary data.</text>
</comment>
<dbReference type="AlphaFoldDB" id="A0A3M2LAC7"/>
<dbReference type="Gene3D" id="3.40.50.1820">
    <property type="entry name" value="alpha/beta hydrolase"/>
    <property type="match status" value="1"/>
</dbReference>
<dbReference type="GO" id="GO:0004806">
    <property type="term" value="F:triacylglycerol lipase activity"/>
    <property type="evidence" value="ECO:0007669"/>
    <property type="project" value="InterPro"/>
</dbReference>
<dbReference type="PANTHER" id="PTHR34853:SF1">
    <property type="entry name" value="LIPASE 5"/>
    <property type="match status" value="1"/>
</dbReference>
<reference evidence="1 2" key="1">
    <citation type="submission" date="2018-10" db="EMBL/GenBank/DDBJ databases">
        <title>Isolation from cow dung.</title>
        <authorList>
            <person name="Ling L."/>
        </authorList>
    </citation>
    <scope>NUCLEOTIDE SEQUENCE [LARGE SCALE GENOMIC DNA]</scope>
    <source>
        <strain evidence="1 2">NEAU-LL90</strain>
    </source>
</reference>
<dbReference type="PIRSF" id="PIRSF029171">
    <property type="entry name" value="Esterase_LipA"/>
    <property type="match status" value="1"/>
</dbReference>
<keyword evidence="2" id="KW-1185">Reference proteome</keyword>
<evidence type="ECO:0000313" key="2">
    <source>
        <dbReference type="Proteomes" id="UP000279275"/>
    </source>
</evidence>
<sequence>MGRAVDDFYRAPDPLPAGAPGAVIRSSPFTLKLSVPGHDGPLPGRATRIMYRSNDTNDAPVAVTGTYLEPALAWRGPGSRPLIAVAPGTQGQGHQCAPSKTLGELVHYTGPFDLWFTSYEVLTAYTFLMQGMAVVMTDYYGFTDNTVHDYVNRLSGAHAVLDSIRAANALTGTRPRAVIAGYSEGGNAAAAAAELQSQYAPELDLIGSYVGAPPADLRAMLDHSQVIDGVVPGLGGLAPGLVGYVLNGLIADYPQVGPVLYAALSPAGRAMLKSVAHTCVAELAVSTTFREITRYTAAGRPLDRIIDESPEVARVLDAQRIGRLRPAAPVLIAAGANDDVVPYSQVRQLAADWCGHGAVVQLDRTAWLPTLLPSFAVDHGLEMLPALAQAVGWIGQRLLGKPAPTNCAALP</sequence>
<protein>
    <submittedName>
        <fullName evidence="1">Lipase</fullName>
    </submittedName>
</protein>
<dbReference type="GO" id="GO:0016042">
    <property type="term" value="P:lipid catabolic process"/>
    <property type="evidence" value="ECO:0007669"/>
    <property type="project" value="InterPro"/>
</dbReference>
<gene>
    <name evidence="1" type="ORF">EBN03_08865</name>
</gene>
<dbReference type="PANTHER" id="PTHR34853">
    <property type="match status" value="1"/>
</dbReference>